<dbReference type="SUPFAM" id="SSF57586">
    <property type="entry name" value="TNF receptor-like"/>
    <property type="match status" value="2"/>
</dbReference>
<evidence type="ECO:0000256" key="7">
    <source>
        <dbReference type="PROSITE-ProRule" id="PRU00206"/>
    </source>
</evidence>
<dbReference type="PROSITE" id="PS50050">
    <property type="entry name" value="TNFR_NGFR_2"/>
    <property type="match status" value="3"/>
</dbReference>
<name>A0ABY7FDU5_MYAAR</name>
<organism evidence="10 11">
    <name type="scientific">Mya arenaria</name>
    <name type="common">Soft-shell clam</name>
    <dbReference type="NCBI Taxonomy" id="6604"/>
    <lineage>
        <taxon>Eukaryota</taxon>
        <taxon>Metazoa</taxon>
        <taxon>Spiralia</taxon>
        <taxon>Lophotrochozoa</taxon>
        <taxon>Mollusca</taxon>
        <taxon>Bivalvia</taxon>
        <taxon>Autobranchia</taxon>
        <taxon>Heteroconchia</taxon>
        <taxon>Euheterodonta</taxon>
        <taxon>Imparidentia</taxon>
        <taxon>Neoheterodontei</taxon>
        <taxon>Myida</taxon>
        <taxon>Myoidea</taxon>
        <taxon>Myidae</taxon>
        <taxon>Mya</taxon>
    </lineage>
</organism>
<feature type="disulfide bond" evidence="7">
    <location>
        <begin position="48"/>
        <end position="61"/>
    </location>
</feature>
<keyword evidence="6" id="KW-0325">Glycoprotein</keyword>
<evidence type="ECO:0000259" key="9">
    <source>
        <dbReference type="PROSITE" id="PS50050"/>
    </source>
</evidence>
<keyword evidence="8" id="KW-0812">Transmembrane</keyword>
<evidence type="ECO:0000256" key="6">
    <source>
        <dbReference type="ARBA" id="ARBA00023180"/>
    </source>
</evidence>
<feature type="domain" description="TNFR-Cys" evidence="9">
    <location>
        <begin position="71"/>
        <end position="109"/>
    </location>
</feature>
<gene>
    <name evidence="10" type="ORF">MAR_002166</name>
</gene>
<sequence length="224" mass="25451">MATSTICEEKLIQSRLPYLIKVLKLPSMCGPGKYFNNYMNGSGQCKKCRPCAKGYVELSPCSKNENTRCQLCPPGTFNDRRNGVCKNCTVCDKGFFVRRPCLPCKDTRCRKCPEGTFSVDGTRWACNYCTTCSEIQDEFLPCTTENDRVCKENRQVDSAQSEVILKEAKVEDNVEFNTHSRLVLVATCTAISFAFLIVLLAWTLQTYRRFADRYQLTQCQICVL</sequence>
<keyword evidence="11" id="KW-1185">Reference proteome</keyword>
<feature type="disulfide bond" evidence="7">
    <location>
        <begin position="129"/>
        <end position="142"/>
    </location>
</feature>
<feature type="disulfide bond" evidence="7">
    <location>
        <begin position="88"/>
        <end position="101"/>
    </location>
</feature>
<keyword evidence="8" id="KW-1133">Transmembrane helix</keyword>
<feature type="domain" description="TNFR-Cys" evidence="9">
    <location>
        <begin position="28"/>
        <end position="69"/>
    </location>
</feature>
<feature type="repeat" description="TNFR-Cys" evidence="7">
    <location>
        <begin position="71"/>
        <end position="109"/>
    </location>
</feature>
<comment type="caution">
    <text evidence="7">Lacks conserved residue(s) required for the propagation of feature annotation.</text>
</comment>
<keyword evidence="4 7" id="KW-1015">Disulfide bond</keyword>
<keyword evidence="2" id="KW-0677">Repeat</keyword>
<evidence type="ECO:0000256" key="3">
    <source>
        <dbReference type="ARBA" id="ARBA00023136"/>
    </source>
</evidence>
<dbReference type="Pfam" id="PF00020">
    <property type="entry name" value="TNFR_c6"/>
    <property type="match status" value="3"/>
</dbReference>
<dbReference type="PANTHER" id="PTHR46330">
    <property type="entry name" value="TUMOR NECROSIS FACTOR RECEPTOR SUPERFAMILY MEMBER 10B"/>
    <property type="match status" value="1"/>
</dbReference>
<dbReference type="Gene3D" id="2.10.50.10">
    <property type="entry name" value="Tumor Necrosis Factor Receptor, subunit A, domain 2"/>
    <property type="match status" value="2"/>
</dbReference>
<keyword evidence="5" id="KW-0675">Receptor</keyword>
<accession>A0ABY7FDU5</accession>
<dbReference type="PANTHER" id="PTHR46330:SF6">
    <property type="entry name" value="HEMATOPOIETIC DEATH RECEPTOR-RELATED"/>
    <property type="match status" value="1"/>
</dbReference>
<evidence type="ECO:0000256" key="2">
    <source>
        <dbReference type="ARBA" id="ARBA00022737"/>
    </source>
</evidence>
<evidence type="ECO:0000313" key="10">
    <source>
        <dbReference type="EMBL" id="WAR20328.1"/>
    </source>
</evidence>
<dbReference type="Proteomes" id="UP001164746">
    <property type="component" value="Chromosome 11"/>
</dbReference>
<feature type="disulfide bond" evidence="7">
    <location>
        <begin position="132"/>
        <end position="150"/>
    </location>
</feature>
<feature type="disulfide bond" evidence="7">
    <location>
        <begin position="51"/>
        <end position="69"/>
    </location>
</feature>
<reference evidence="10" key="1">
    <citation type="submission" date="2022-11" db="EMBL/GenBank/DDBJ databases">
        <title>Centuries of genome instability and evolution in soft-shell clam transmissible cancer (bioRxiv).</title>
        <authorList>
            <person name="Hart S.F.M."/>
            <person name="Yonemitsu M.A."/>
            <person name="Giersch R.M."/>
            <person name="Beal B.F."/>
            <person name="Arriagada G."/>
            <person name="Davis B.W."/>
            <person name="Ostrander E.A."/>
            <person name="Goff S.P."/>
            <person name="Metzger M.J."/>
        </authorList>
    </citation>
    <scope>NUCLEOTIDE SEQUENCE</scope>
    <source>
        <strain evidence="10">MELC-2E11</strain>
        <tissue evidence="10">Siphon/mantle</tissue>
    </source>
</reference>
<evidence type="ECO:0000256" key="1">
    <source>
        <dbReference type="ARBA" id="ARBA00004370"/>
    </source>
</evidence>
<evidence type="ECO:0000256" key="5">
    <source>
        <dbReference type="ARBA" id="ARBA00023170"/>
    </source>
</evidence>
<keyword evidence="3 8" id="KW-0472">Membrane</keyword>
<dbReference type="InterPro" id="IPR001368">
    <property type="entry name" value="TNFR/NGFR_Cys_rich_reg"/>
</dbReference>
<evidence type="ECO:0000256" key="8">
    <source>
        <dbReference type="SAM" id="Phobius"/>
    </source>
</evidence>
<dbReference type="PROSITE" id="PS00652">
    <property type="entry name" value="TNFR_NGFR_1"/>
    <property type="match status" value="3"/>
</dbReference>
<evidence type="ECO:0000313" key="11">
    <source>
        <dbReference type="Proteomes" id="UP001164746"/>
    </source>
</evidence>
<feature type="domain" description="TNFR-Cys" evidence="9">
    <location>
        <begin position="111"/>
        <end position="150"/>
    </location>
</feature>
<feature type="transmembrane region" description="Helical" evidence="8">
    <location>
        <begin position="182"/>
        <end position="204"/>
    </location>
</feature>
<evidence type="ECO:0000256" key="4">
    <source>
        <dbReference type="ARBA" id="ARBA00023157"/>
    </source>
</evidence>
<feature type="repeat" description="TNFR-Cys" evidence="7">
    <location>
        <begin position="111"/>
        <end position="150"/>
    </location>
</feature>
<dbReference type="EMBL" id="CP111022">
    <property type="protein sequence ID" value="WAR20328.1"/>
    <property type="molecule type" value="Genomic_DNA"/>
</dbReference>
<proteinExistence type="predicted"/>
<protein>
    <submittedName>
        <fullName evidence="10">TNR16-like protein</fullName>
    </submittedName>
</protein>
<dbReference type="InterPro" id="IPR052491">
    <property type="entry name" value="TNFRSF10"/>
</dbReference>
<dbReference type="SMART" id="SM00208">
    <property type="entry name" value="TNFR"/>
    <property type="match status" value="3"/>
</dbReference>
<feature type="repeat" description="TNFR-Cys" evidence="7">
    <location>
        <begin position="28"/>
        <end position="69"/>
    </location>
</feature>
<comment type="subcellular location">
    <subcellularLocation>
        <location evidence="1">Membrane</location>
    </subcellularLocation>
</comment>
<feature type="disulfide bond" evidence="7">
    <location>
        <begin position="91"/>
        <end position="109"/>
    </location>
</feature>